<accession>D8M475</accession>
<dbReference type="Proteomes" id="UP000008312">
    <property type="component" value="Unassembled WGS sequence"/>
</dbReference>
<evidence type="ECO:0000313" key="1">
    <source>
        <dbReference type="EMBL" id="CBK22864.2"/>
    </source>
</evidence>
<dbReference type="AlphaFoldDB" id="D8M475"/>
<sequence>MEMFLNNDESLNKSNQIKIMDLMLDLVDKISENGRNIYESNQINQTILEIDFDRTLSNEGNRLTFRRFGISKYYQYSIFRNTF</sequence>
<dbReference type="EMBL" id="FN668651">
    <property type="protein sequence ID" value="CBK22864.2"/>
    <property type="molecule type" value="Genomic_DNA"/>
</dbReference>
<evidence type="ECO:0000313" key="2">
    <source>
        <dbReference type="Proteomes" id="UP000008312"/>
    </source>
</evidence>
<name>D8M475_BLAHO</name>
<protein>
    <submittedName>
        <fullName evidence="1">Uncharacterized protein</fullName>
    </submittedName>
</protein>
<dbReference type="RefSeq" id="XP_012896912.1">
    <property type="nucleotide sequence ID" value="XM_013041458.1"/>
</dbReference>
<dbReference type="InParanoid" id="D8M475"/>
<reference evidence="1" key="1">
    <citation type="submission" date="2010-02" db="EMBL/GenBank/DDBJ databases">
        <title>Sequencing and annotation of the Blastocystis hominis genome.</title>
        <authorList>
            <person name="Wincker P."/>
        </authorList>
    </citation>
    <scope>NUCLEOTIDE SEQUENCE</scope>
    <source>
        <strain evidence="1">Singapore isolate B</strain>
    </source>
</reference>
<gene>
    <name evidence="1" type="ORF">GSBLH_T00002446001</name>
</gene>
<keyword evidence="2" id="KW-1185">Reference proteome</keyword>
<proteinExistence type="predicted"/>
<organism evidence="1">
    <name type="scientific">Blastocystis hominis</name>
    <dbReference type="NCBI Taxonomy" id="12968"/>
    <lineage>
        <taxon>Eukaryota</taxon>
        <taxon>Sar</taxon>
        <taxon>Stramenopiles</taxon>
        <taxon>Bigyra</taxon>
        <taxon>Opalozoa</taxon>
        <taxon>Opalinata</taxon>
        <taxon>Blastocystidae</taxon>
        <taxon>Blastocystis</taxon>
    </lineage>
</organism>
<dbReference type="GeneID" id="24919614"/>